<proteinExistence type="predicted"/>
<name>A0A1T0CUI7_9GAMM</name>
<feature type="signal peptide" evidence="1">
    <location>
        <begin position="1"/>
        <end position="18"/>
    </location>
</feature>
<comment type="caution">
    <text evidence="2">The sequence shown here is derived from an EMBL/GenBank/DDBJ whole genome shotgun (WGS) entry which is preliminary data.</text>
</comment>
<gene>
    <name evidence="2" type="ORF">B0680_01155</name>
</gene>
<accession>A0A1T0CUI7</accession>
<sequence>MKKFALLASLLIAQSAFAWHFSSTDYYGRSYEIVNRDGATVLVSGVRCTKTDGHDALTVAGYFSPTGRYNAVNKSYRGANVKRANTSTADVLSSYMKFCAKVNQMN</sequence>
<reference evidence="2 3" key="1">
    <citation type="submission" date="2017-02" db="EMBL/GenBank/DDBJ databases">
        <title>Draft genome sequence of Moraxella pluranimalium CCUG 54913T type strain.</title>
        <authorList>
            <person name="Salva-Serra F."/>
            <person name="Engstrom-Jakobsson H."/>
            <person name="Thorell K."/>
            <person name="Jaen-Luchoro D."/>
            <person name="Gonzales-Siles L."/>
            <person name="Karlsson R."/>
            <person name="Yazdan S."/>
            <person name="Boulund F."/>
            <person name="Johnning A."/>
            <person name="Engstrand L."/>
            <person name="Kristiansson E."/>
            <person name="Moore E."/>
        </authorList>
    </citation>
    <scope>NUCLEOTIDE SEQUENCE [LARGE SCALE GENOMIC DNA]</scope>
    <source>
        <strain evidence="2 3">CCUG 54913</strain>
    </source>
</reference>
<evidence type="ECO:0000313" key="2">
    <source>
        <dbReference type="EMBL" id="OOS25997.1"/>
    </source>
</evidence>
<dbReference type="AlphaFoldDB" id="A0A1T0CUI7"/>
<dbReference type="EMBL" id="MUYU01000005">
    <property type="protein sequence ID" value="OOS25997.1"/>
    <property type="molecule type" value="Genomic_DNA"/>
</dbReference>
<dbReference type="RefSeq" id="WP_078253218.1">
    <property type="nucleotide sequence ID" value="NZ_MUYU01000005.1"/>
</dbReference>
<keyword evidence="3" id="KW-1185">Reference proteome</keyword>
<organism evidence="2 3">
    <name type="scientific">Moraxella pluranimalium</name>
    <dbReference type="NCBI Taxonomy" id="470453"/>
    <lineage>
        <taxon>Bacteria</taxon>
        <taxon>Pseudomonadati</taxon>
        <taxon>Pseudomonadota</taxon>
        <taxon>Gammaproteobacteria</taxon>
        <taxon>Moraxellales</taxon>
        <taxon>Moraxellaceae</taxon>
        <taxon>Moraxella</taxon>
    </lineage>
</organism>
<evidence type="ECO:0000313" key="3">
    <source>
        <dbReference type="Proteomes" id="UP000189800"/>
    </source>
</evidence>
<feature type="chain" id="PRO_5012910596" evidence="1">
    <location>
        <begin position="19"/>
        <end position="106"/>
    </location>
</feature>
<keyword evidence="1" id="KW-0732">Signal</keyword>
<dbReference type="STRING" id="470453.B0680_01155"/>
<dbReference type="Proteomes" id="UP000189800">
    <property type="component" value="Unassembled WGS sequence"/>
</dbReference>
<protein>
    <submittedName>
        <fullName evidence="2">Uncharacterized protein</fullName>
    </submittedName>
</protein>
<evidence type="ECO:0000256" key="1">
    <source>
        <dbReference type="SAM" id="SignalP"/>
    </source>
</evidence>